<reference evidence="4" key="1">
    <citation type="submission" date="2016-06" db="UniProtKB">
        <authorList>
            <consortium name="WormBaseParasite"/>
        </authorList>
    </citation>
    <scope>IDENTIFICATION</scope>
</reference>
<dbReference type="PANTHER" id="PTHR14226:SF29">
    <property type="entry name" value="NEUROPATHY TARGET ESTERASE SWS"/>
    <property type="match status" value="1"/>
</dbReference>
<evidence type="ECO:0000313" key="2">
    <source>
        <dbReference type="EMBL" id="VDM93724.1"/>
    </source>
</evidence>
<dbReference type="OrthoDB" id="421051at2759"/>
<feature type="region of interest" description="Disordered" evidence="1">
    <location>
        <begin position="187"/>
        <end position="206"/>
    </location>
</feature>
<dbReference type="GO" id="GO:0005783">
    <property type="term" value="C:endoplasmic reticulum"/>
    <property type="evidence" value="ECO:0007669"/>
    <property type="project" value="TreeGrafter"/>
</dbReference>
<reference evidence="2 3" key="2">
    <citation type="submission" date="2018-08" db="EMBL/GenBank/DDBJ databases">
        <authorList>
            <person name="Laetsch R D."/>
            <person name="Stevens L."/>
            <person name="Kumar S."/>
            <person name="Blaxter L. M."/>
        </authorList>
    </citation>
    <scope>NUCLEOTIDE SEQUENCE [LARGE SCALE GENOMIC DNA]</scope>
</reference>
<name>A0A182EPF3_ONCOC</name>
<dbReference type="Proteomes" id="UP000271087">
    <property type="component" value="Unassembled WGS sequence"/>
</dbReference>
<dbReference type="InterPro" id="IPR050301">
    <property type="entry name" value="NTE"/>
</dbReference>
<keyword evidence="3" id="KW-1185">Reference proteome</keyword>
<dbReference type="STRING" id="42157.A0A182EPF3"/>
<sequence>MSAKIVIAVDVGSSDETNLYNYGDSLSGFWVLLKKLNPFAEPIKVLNMQEIQSRLAYVSCEQQLQIVKNAGYCQYIQPPIEDFKTLDFYRYDEIDNIGYKHGMKEFGELVTTNEDLKNVIDAEKLRSLKRRYWRRDPSKLVMYDRNRASSFTNLAAQVSRVPKVCEKNLNDDEIVEDELSDVWWNENEEEEEQEPDLQSQPAYHSEDVESIEAGYISEPCTTYQSKYTFSSEDEVSIDKDNAENNRKRKNTLSEINRNCEYTTEMQEISEKTSVVRFGLLESSCDNNSEESRDMTLSSD</sequence>
<dbReference type="PANTHER" id="PTHR14226">
    <property type="entry name" value="NEUROPATHY TARGET ESTERASE/SWISS CHEESE D.MELANOGASTER"/>
    <property type="match status" value="1"/>
</dbReference>
<dbReference type="GO" id="GO:0004622">
    <property type="term" value="F:phosphatidylcholine lysophospholipase activity"/>
    <property type="evidence" value="ECO:0007669"/>
    <property type="project" value="TreeGrafter"/>
</dbReference>
<gene>
    <name evidence="2" type="ORF">NOO_LOCUS10011</name>
</gene>
<dbReference type="AlphaFoldDB" id="A0A182EPF3"/>
<protein>
    <submittedName>
        <fullName evidence="2 4">Uncharacterized protein</fullName>
    </submittedName>
</protein>
<dbReference type="EMBL" id="UYRW01005336">
    <property type="protein sequence ID" value="VDM93724.1"/>
    <property type="molecule type" value="Genomic_DNA"/>
</dbReference>
<evidence type="ECO:0000313" key="4">
    <source>
        <dbReference type="WBParaSite" id="nOo.2.0.1.t10011-RA"/>
    </source>
</evidence>
<proteinExistence type="predicted"/>
<accession>A0A182EPF3</accession>
<evidence type="ECO:0000256" key="1">
    <source>
        <dbReference type="SAM" id="MobiDB-lite"/>
    </source>
</evidence>
<organism evidence="4">
    <name type="scientific">Onchocerca ochengi</name>
    <name type="common">Filarial nematode worm</name>
    <dbReference type="NCBI Taxonomy" id="42157"/>
    <lineage>
        <taxon>Eukaryota</taxon>
        <taxon>Metazoa</taxon>
        <taxon>Ecdysozoa</taxon>
        <taxon>Nematoda</taxon>
        <taxon>Chromadorea</taxon>
        <taxon>Rhabditida</taxon>
        <taxon>Spirurina</taxon>
        <taxon>Spiruromorpha</taxon>
        <taxon>Filarioidea</taxon>
        <taxon>Onchocercidae</taxon>
        <taxon>Onchocerca</taxon>
    </lineage>
</organism>
<evidence type="ECO:0000313" key="3">
    <source>
        <dbReference type="Proteomes" id="UP000271087"/>
    </source>
</evidence>
<dbReference type="WBParaSite" id="nOo.2.0.1.t10011-RA">
    <property type="protein sequence ID" value="nOo.2.0.1.t10011-RA"/>
    <property type="gene ID" value="nOo.2.0.1.g10011"/>
</dbReference>